<name>A0A3G5AHJ4_9VIRU</name>
<organism evidence="1">
    <name type="scientific">Satyrvirus sp</name>
    <dbReference type="NCBI Taxonomy" id="2487771"/>
    <lineage>
        <taxon>Viruses</taxon>
        <taxon>Varidnaviria</taxon>
        <taxon>Bamfordvirae</taxon>
        <taxon>Nucleocytoviricota</taxon>
        <taxon>Megaviricetes</taxon>
        <taxon>Imitervirales</taxon>
        <taxon>Mimiviridae</taxon>
        <taxon>Megamimivirinae</taxon>
    </lineage>
</organism>
<evidence type="ECO:0000313" key="1">
    <source>
        <dbReference type="EMBL" id="AYV85771.1"/>
    </source>
</evidence>
<gene>
    <name evidence="1" type="ORF">Satyrvirus38_8</name>
</gene>
<protein>
    <submittedName>
        <fullName evidence="1">Glycogen debranching enzyme alpha-1,6-glucosidase</fullName>
    </submittedName>
</protein>
<dbReference type="InterPro" id="IPR012341">
    <property type="entry name" value="6hp_glycosidase-like_sf"/>
</dbReference>
<accession>A0A3G5AHJ4</accession>
<dbReference type="InterPro" id="IPR008928">
    <property type="entry name" value="6-hairpin_glycosidase_sf"/>
</dbReference>
<dbReference type="GO" id="GO:0005975">
    <property type="term" value="P:carbohydrate metabolic process"/>
    <property type="evidence" value="ECO:0007669"/>
    <property type="project" value="InterPro"/>
</dbReference>
<reference evidence="1" key="1">
    <citation type="submission" date="2018-10" db="EMBL/GenBank/DDBJ databases">
        <title>Hidden diversity of soil giant viruses.</title>
        <authorList>
            <person name="Schulz F."/>
            <person name="Alteio L."/>
            <person name="Goudeau D."/>
            <person name="Ryan E.M."/>
            <person name="Malmstrom R.R."/>
            <person name="Blanchard J."/>
            <person name="Woyke T."/>
        </authorList>
    </citation>
    <scope>NUCLEOTIDE SEQUENCE</scope>
    <source>
        <strain evidence="1">SAV1</strain>
    </source>
</reference>
<dbReference type="Gene3D" id="1.50.10.10">
    <property type="match status" value="1"/>
</dbReference>
<dbReference type="EMBL" id="MK072474">
    <property type="protein sequence ID" value="AYV85771.1"/>
    <property type="molecule type" value="Genomic_DNA"/>
</dbReference>
<dbReference type="SUPFAM" id="SSF48208">
    <property type="entry name" value="Six-hairpin glycosidases"/>
    <property type="match status" value="1"/>
</dbReference>
<proteinExistence type="predicted"/>
<sequence>MSKNQEARNIITNCIGKNGIWASDDRYKYQCWTRDFCLAIFPVLMYDPNLQSHNLIMEHLRKIVDRQNSNGKIPILFLDNEKKFLEEKILRSIETGKISFMLKRFLDNEIEDLTPHTRDSELLFIVATCEFLNYIYKNEDYMRKHFQVVCDMQSAVRRALSYVENYLLKDGLVAGADWRDVRTDLDNKNVLTNACLLYKAYKMMNEHKKAANVQKHIQDKYWNGTYFVDYPGNKSFDLLGNSLAIMYDIANEDQAENIFNFVLTITSEYGIKTCETFLPPLDQTEKIIMERDNAVIWPFTNGFMLEAMIYKGGKWLNVAKNEFDKWSQKLAGFYEWYDIKDGNGYGSKNQVWSAALYLRVYNKLKLTCNL</sequence>